<dbReference type="KEGG" id="cmet:K6K41_00395"/>
<evidence type="ECO:0000256" key="1">
    <source>
        <dbReference type="SAM" id="SignalP"/>
    </source>
</evidence>
<dbReference type="RefSeq" id="WP_261403487.1">
    <property type="nucleotide sequence ID" value="NZ_CP081869.1"/>
</dbReference>
<keyword evidence="1" id="KW-0732">Signal</keyword>
<name>A0A9E6R907_9HYPH</name>
<evidence type="ECO:0000313" key="3">
    <source>
        <dbReference type="Proteomes" id="UP000825701"/>
    </source>
</evidence>
<keyword evidence="3" id="KW-1185">Reference proteome</keyword>
<organism evidence="2 3">
    <name type="scientific">Chenggangzhangella methanolivorans</name>
    <dbReference type="NCBI Taxonomy" id="1437009"/>
    <lineage>
        <taxon>Bacteria</taxon>
        <taxon>Pseudomonadati</taxon>
        <taxon>Pseudomonadota</taxon>
        <taxon>Alphaproteobacteria</taxon>
        <taxon>Hyphomicrobiales</taxon>
        <taxon>Methylopilaceae</taxon>
        <taxon>Chenggangzhangella</taxon>
    </lineage>
</organism>
<dbReference type="AlphaFoldDB" id="A0A9E6R907"/>
<sequence length="74" mass="7936">MRTTAAMLALAIIPFSTPSFAAPSAEAQIKHVEACNEIADRHDVTGYARSSFVQKCLEHQSAKMDRSTARGANG</sequence>
<dbReference type="Proteomes" id="UP000825701">
    <property type="component" value="Chromosome"/>
</dbReference>
<accession>A0A9E6R907</accession>
<gene>
    <name evidence="2" type="ORF">K6K41_00395</name>
</gene>
<dbReference type="EMBL" id="CP081869">
    <property type="protein sequence ID" value="QZO00299.1"/>
    <property type="molecule type" value="Genomic_DNA"/>
</dbReference>
<protein>
    <recommendedName>
        <fullName evidence="4">PsiF repeat-containing protein</fullName>
    </recommendedName>
</protein>
<evidence type="ECO:0000313" key="2">
    <source>
        <dbReference type="EMBL" id="QZO00299.1"/>
    </source>
</evidence>
<reference evidence="2" key="1">
    <citation type="submission" date="2021-08" db="EMBL/GenBank/DDBJ databases">
        <authorList>
            <person name="Zhang H."/>
            <person name="Xu M."/>
            <person name="Yu Z."/>
            <person name="Yang L."/>
            <person name="Cai Y."/>
        </authorList>
    </citation>
    <scope>NUCLEOTIDE SEQUENCE</scope>
    <source>
        <strain evidence="2">CHL1</strain>
    </source>
</reference>
<evidence type="ECO:0008006" key="4">
    <source>
        <dbReference type="Google" id="ProtNLM"/>
    </source>
</evidence>
<feature type="chain" id="PRO_5039372760" description="PsiF repeat-containing protein" evidence="1">
    <location>
        <begin position="22"/>
        <end position="74"/>
    </location>
</feature>
<proteinExistence type="predicted"/>
<feature type="signal peptide" evidence="1">
    <location>
        <begin position="1"/>
        <end position="21"/>
    </location>
</feature>